<dbReference type="EMBL" id="JACVVK020000591">
    <property type="protein sequence ID" value="KAK7464048.1"/>
    <property type="molecule type" value="Genomic_DNA"/>
</dbReference>
<feature type="region of interest" description="Disordered" evidence="9">
    <location>
        <begin position="439"/>
        <end position="498"/>
    </location>
</feature>
<comment type="subcellular location">
    <subcellularLocation>
        <location evidence="1">Cell membrane</location>
        <topology evidence="1">Multi-pass membrane protein</topology>
    </subcellularLocation>
</comment>
<dbReference type="AlphaFoldDB" id="A0ABD0J7M4"/>
<feature type="compositionally biased region" description="Low complexity" evidence="9">
    <location>
        <begin position="463"/>
        <end position="473"/>
    </location>
</feature>
<feature type="domain" description="G-protein coupled receptors family 1 profile" evidence="11">
    <location>
        <begin position="48"/>
        <end position="396"/>
    </location>
</feature>
<feature type="transmembrane region" description="Helical" evidence="10">
    <location>
        <begin position="69"/>
        <end position="91"/>
    </location>
</feature>
<dbReference type="InterPro" id="IPR000276">
    <property type="entry name" value="GPCR_Rhodpsn"/>
</dbReference>
<dbReference type="PANTHER" id="PTHR22752">
    <property type="entry name" value="G PROTEIN-COUPLED RECEPTOR"/>
    <property type="match status" value="1"/>
</dbReference>
<evidence type="ECO:0000256" key="9">
    <source>
        <dbReference type="SAM" id="MobiDB-lite"/>
    </source>
</evidence>
<keyword evidence="4 10" id="KW-1133">Transmembrane helix</keyword>
<reference evidence="12 13" key="1">
    <citation type="journal article" date="2023" name="Sci. Data">
        <title>Genome assembly of the Korean intertidal mud-creeper Batillaria attramentaria.</title>
        <authorList>
            <person name="Patra A.K."/>
            <person name="Ho P.T."/>
            <person name="Jun S."/>
            <person name="Lee S.J."/>
            <person name="Kim Y."/>
            <person name="Won Y.J."/>
        </authorList>
    </citation>
    <scope>NUCLEOTIDE SEQUENCE [LARGE SCALE GENOMIC DNA]</scope>
    <source>
        <strain evidence="12">Wonlab-2016</strain>
    </source>
</reference>
<evidence type="ECO:0000313" key="12">
    <source>
        <dbReference type="EMBL" id="KAK7464048.1"/>
    </source>
</evidence>
<dbReference type="PROSITE" id="PS50262">
    <property type="entry name" value="G_PROTEIN_RECEP_F1_2"/>
    <property type="match status" value="1"/>
</dbReference>
<sequence length="498" mass="52673">MANESILTVLVPGNWSHDGSVGHPAGGRKGDTVQGALLVAIATLGVILNVFLVLAILPNPRMRSVRQVLLVHLGLVGIVTSLVLTLPAGVLQLTAAFDASSTGRPPASANMLVSSPASPSIPLHSSAGKTSGPSPAAAAPQDLAGPSPISPTHDVIGPTPQLEEEDGWAGPDGGGKVLLEGAWCTVVGAFAVLLTAASVWTVAALAWDKHRAIANPLHHPLAAHRNTMTVWFTALWVLAVALATPPLLGGGDLRFIPALSRCGMHAGSTTGRWHAMVVVLVGILTPLSIMFYCYTHIFRIARAQSSRIAATMLRMVTLIQAPIAPTPTRNAGLVRLRGTRAMATIVQLVGSCVASYVPWAVLLVIQAASDVTPSGVTAGTAAMLLHAAPLTAATVYGLRNRNLRASFMRWIRSRLQHWCRLRRRRRPSIKSLTRKLLHRGAPQTGRCSERGVHGRDAENVLPARNAASRAASSAERESSAPTSFLQRARALQRTERNQ</sequence>
<protein>
    <recommendedName>
        <fullName evidence="11">G-protein coupled receptors family 1 profile domain-containing protein</fullName>
    </recommendedName>
</protein>
<evidence type="ECO:0000256" key="3">
    <source>
        <dbReference type="ARBA" id="ARBA00022692"/>
    </source>
</evidence>
<comment type="caution">
    <text evidence="12">The sequence shown here is derived from an EMBL/GenBank/DDBJ whole genome shotgun (WGS) entry which is preliminary data.</text>
</comment>
<accession>A0ABD0J7M4</accession>
<keyword evidence="6 10" id="KW-0472">Membrane</keyword>
<feature type="transmembrane region" description="Helical" evidence="10">
    <location>
        <begin position="186"/>
        <end position="207"/>
    </location>
</feature>
<keyword evidence="5" id="KW-0297">G-protein coupled receptor</keyword>
<evidence type="ECO:0000313" key="13">
    <source>
        <dbReference type="Proteomes" id="UP001519460"/>
    </source>
</evidence>
<dbReference type="GO" id="GO:0004930">
    <property type="term" value="F:G protein-coupled receptor activity"/>
    <property type="evidence" value="ECO:0007669"/>
    <property type="project" value="UniProtKB-KW"/>
</dbReference>
<dbReference type="SUPFAM" id="SSF81321">
    <property type="entry name" value="Family A G protein-coupled receptor-like"/>
    <property type="match status" value="2"/>
</dbReference>
<feature type="transmembrane region" description="Helical" evidence="10">
    <location>
        <begin position="273"/>
        <end position="294"/>
    </location>
</feature>
<evidence type="ECO:0000256" key="8">
    <source>
        <dbReference type="ARBA" id="ARBA00023224"/>
    </source>
</evidence>
<feature type="transmembrane region" description="Helical" evidence="10">
    <location>
        <begin position="228"/>
        <end position="248"/>
    </location>
</feature>
<evidence type="ECO:0000256" key="5">
    <source>
        <dbReference type="ARBA" id="ARBA00023040"/>
    </source>
</evidence>
<feature type="region of interest" description="Disordered" evidence="9">
    <location>
        <begin position="118"/>
        <end position="171"/>
    </location>
</feature>
<dbReference type="Pfam" id="PF00001">
    <property type="entry name" value="7tm_1"/>
    <property type="match status" value="1"/>
</dbReference>
<evidence type="ECO:0000256" key="7">
    <source>
        <dbReference type="ARBA" id="ARBA00023170"/>
    </source>
</evidence>
<keyword evidence="3 10" id="KW-0812">Transmembrane</keyword>
<evidence type="ECO:0000256" key="10">
    <source>
        <dbReference type="SAM" id="Phobius"/>
    </source>
</evidence>
<dbReference type="CDD" id="cd00637">
    <property type="entry name" value="7tm_classA_rhodopsin-like"/>
    <property type="match status" value="1"/>
</dbReference>
<name>A0ABD0J7M4_9CAEN</name>
<keyword evidence="2" id="KW-1003">Cell membrane</keyword>
<dbReference type="Gene3D" id="1.20.1070.10">
    <property type="entry name" value="Rhodopsin 7-helix transmembrane proteins"/>
    <property type="match status" value="2"/>
</dbReference>
<evidence type="ECO:0000256" key="6">
    <source>
        <dbReference type="ARBA" id="ARBA00023136"/>
    </source>
</evidence>
<dbReference type="Proteomes" id="UP001519460">
    <property type="component" value="Unassembled WGS sequence"/>
</dbReference>
<dbReference type="PRINTS" id="PR00237">
    <property type="entry name" value="GPCRRHODOPSN"/>
</dbReference>
<dbReference type="InterPro" id="IPR017452">
    <property type="entry name" value="GPCR_Rhodpsn_7TM"/>
</dbReference>
<dbReference type="GO" id="GO:0005886">
    <property type="term" value="C:plasma membrane"/>
    <property type="evidence" value="ECO:0007669"/>
    <property type="project" value="UniProtKB-SubCell"/>
</dbReference>
<feature type="transmembrane region" description="Helical" evidence="10">
    <location>
        <begin position="375"/>
        <end position="398"/>
    </location>
</feature>
<evidence type="ECO:0000256" key="2">
    <source>
        <dbReference type="ARBA" id="ARBA00022475"/>
    </source>
</evidence>
<proteinExistence type="predicted"/>
<feature type="compositionally biased region" description="Basic and acidic residues" evidence="9">
    <location>
        <begin position="447"/>
        <end position="458"/>
    </location>
</feature>
<keyword evidence="13" id="KW-1185">Reference proteome</keyword>
<organism evidence="12 13">
    <name type="scientific">Batillaria attramentaria</name>
    <dbReference type="NCBI Taxonomy" id="370345"/>
    <lineage>
        <taxon>Eukaryota</taxon>
        <taxon>Metazoa</taxon>
        <taxon>Spiralia</taxon>
        <taxon>Lophotrochozoa</taxon>
        <taxon>Mollusca</taxon>
        <taxon>Gastropoda</taxon>
        <taxon>Caenogastropoda</taxon>
        <taxon>Sorbeoconcha</taxon>
        <taxon>Cerithioidea</taxon>
        <taxon>Batillariidae</taxon>
        <taxon>Batillaria</taxon>
    </lineage>
</organism>
<gene>
    <name evidence="12" type="ORF">BaRGS_00037972</name>
</gene>
<evidence type="ECO:0000259" key="11">
    <source>
        <dbReference type="PROSITE" id="PS50262"/>
    </source>
</evidence>
<keyword evidence="8" id="KW-0807">Transducer</keyword>
<feature type="transmembrane region" description="Helical" evidence="10">
    <location>
        <begin position="345"/>
        <end position="369"/>
    </location>
</feature>
<feature type="transmembrane region" description="Helical" evidence="10">
    <location>
        <begin position="36"/>
        <end position="57"/>
    </location>
</feature>
<evidence type="ECO:0000256" key="1">
    <source>
        <dbReference type="ARBA" id="ARBA00004651"/>
    </source>
</evidence>
<keyword evidence="7" id="KW-0675">Receptor</keyword>
<evidence type="ECO:0000256" key="4">
    <source>
        <dbReference type="ARBA" id="ARBA00022989"/>
    </source>
</evidence>